<dbReference type="Gene3D" id="4.10.240.10">
    <property type="entry name" value="Zn(2)-C6 fungal-type DNA-binding domain"/>
    <property type="match status" value="1"/>
</dbReference>
<dbReference type="CDD" id="cd00067">
    <property type="entry name" value="GAL4"/>
    <property type="match status" value="1"/>
</dbReference>
<dbReference type="SMART" id="SM01130">
    <property type="entry name" value="DHDPS"/>
    <property type="match status" value="1"/>
</dbReference>
<dbReference type="GO" id="GO:0005634">
    <property type="term" value="C:nucleus"/>
    <property type="evidence" value="ECO:0007669"/>
    <property type="project" value="TreeGrafter"/>
</dbReference>
<evidence type="ECO:0000256" key="1">
    <source>
        <dbReference type="ARBA" id="ARBA00022723"/>
    </source>
</evidence>
<dbReference type="STRING" id="28573.A0A0U1MAI9"/>
<feature type="compositionally biased region" description="Low complexity" evidence="6">
    <location>
        <begin position="424"/>
        <end position="433"/>
    </location>
</feature>
<feature type="region of interest" description="Disordered" evidence="6">
    <location>
        <begin position="362"/>
        <end position="382"/>
    </location>
</feature>
<dbReference type="SMART" id="SM00906">
    <property type="entry name" value="Fungal_trans"/>
    <property type="match status" value="1"/>
</dbReference>
<dbReference type="InterPro" id="IPR002220">
    <property type="entry name" value="DapA-like"/>
</dbReference>
<keyword evidence="9" id="KW-1185">Reference proteome</keyword>
<feature type="domain" description="Zn(2)-C6 fungal-type" evidence="7">
    <location>
        <begin position="330"/>
        <end position="361"/>
    </location>
</feature>
<dbReference type="SUPFAM" id="SSF57701">
    <property type="entry name" value="Zn2/Cys6 DNA-binding domain"/>
    <property type="match status" value="1"/>
</dbReference>
<feature type="region of interest" description="Disordered" evidence="6">
    <location>
        <begin position="420"/>
        <end position="458"/>
    </location>
</feature>
<dbReference type="Gene3D" id="3.20.20.70">
    <property type="entry name" value="Aldolase class I"/>
    <property type="match status" value="1"/>
</dbReference>
<protein>
    <submittedName>
        <fullName evidence="8">Putative 4-hydroxy-2-oxoglutarate aldolase, mitochondrial</fullName>
    </submittedName>
</protein>
<evidence type="ECO:0000313" key="9">
    <source>
        <dbReference type="Proteomes" id="UP000054383"/>
    </source>
</evidence>
<sequence length="1010" mass="112367">MRLIPTGIYTPLPYLDSFKKHVKFTAGAGTVPVVSGTMGEAVHLSHAERAQLITAARNALDEINLNDMPIVAGVGAASTRESIELAREAAQAGADFVMVIPPGYYAGALLSNPSAIKQFFIDIAAASPVPVMLYNFPAVSNGIDLDSDLITDVIKQAPNVCGVKLTCANVGKLTRIMAQVTTAEFQAAYPRKHPEIPFRAIDGFIDFLLPSVAVGSSGAISGLPNIAPKACVKLWELCQHLDDPKKYQEAQKLQNTISLADGIALKIGVAGMKKLLNRRFGYCDKPRRPLTPMADEKVQAVFDDVFFKKSKKTMPGEAKGRIYKSRKARPCDACRRRKVTCDMPTGPPCKRCVHMDKACTFDEGPSQRKRRAPASSGNGFEYDHDVPLLDYPELDVDMNFLDPHRNATSHAEFVHEIYHREHSSSNNDDNSPSGADKQSPPQLPIEPVPVRSPDSSRHNIHQTSLEFIPDAFSFYIGPTGVSDIHLLSQQQYDERNISRPKVRGLKYRVMDIDGREALRKKTNFVPPTIFGITDRALLDKAEPKVDYQTNESAWSELWRILDPVGAWHLIGLYSRFVDPYFPIVSRHQIPDSVDSLSNMPLGLLTAMCATALPFIMYDEALYTLLLRPPSSQDLYRLAWLGVTAELHAPSLPTLQACLILQQRLPTNLYLSDTAFTWTLMSTAVSVAQTIGLHRDPSSWLSVPVWERQLRRRLWWALWVMEKWVALARGMPSHLHEDDWDVAPIAMSDIQDTLSAENENHAHLCHLVSLTGILSDIQHTYYTIRAISRTSSDLQYSLEAARPLRARLKDWRDHVPDALRFRGRSGGVQSPYGESLDGNGGLHLSYIVAHMTLFRALLRPLSNWPAIMVQSPPDQASAIKDGAKAVVRGALLCVKEFVEFIEALTETQWNAFWHSWSRPNFAIAGSFMVHVLSTIAPPDTSCRADMGTPGISRGGVDFEDDYKDLQVWIRRWRWANRVSANGAAGVKGLTNLGLMKVETLMDNCIQRGHNQ</sequence>
<evidence type="ECO:0000256" key="5">
    <source>
        <dbReference type="ARBA" id="ARBA00023242"/>
    </source>
</evidence>
<dbReference type="CDD" id="cd12148">
    <property type="entry name" value="fungal_TF_MHR"/>
    <property type="match status" value="1"/>
</dbReference>
<dbReference type="InterPro" id="IPR036864">
    <property type="entry name" value="Zn2-C6_fun-type_DNA-bd_sf"/>
</dbReference>
<dbReference type="CDD" id="cd00408">
    <property type="entry name" value="DHDPS-like"/>
    <property type="match status" value="1"/>
</dbReference>
<keyword evidence="2" id="KW-0805">Transcription regulation</keyword>
<dbReference type="InterPro" id="IPR013785">
    <property type="entry name" value="Aldolase_TIM"/>
</dbReference>
<dbReference type="OMA" id="QWNAFWH"/>
<reference evidence="8 9" key="1">
    <citation type="submission" date="2015-04" db="EMBL/GenBank/DDBJ databases">
        <authorList>
            <person name="Syromyatnikov M.Y."/>
            <person name="Popov V.N."/>
        </authorList>
    </citation>
    <scope>NUCLEOTIDE SEQUENCE [LARGE SCALE GENOMIC DNA]</scope>
    <source>
        <strain evidence="8">WF-38-12</strain>
    </source>
</reference>
<dbReference type="InterPro" id="IPR007219">
    <property type="entry name" value="XnlR_reg_dom"/>
</dbReference>
<dbReference type="PANTHER" id="PTHR31668:SF4">
    <property type="entry name" value="TRANSCRIPTIONAL ACTIVATOR PROTEIN DAL81"/>
    <property type="match status" value="1"/>
</dbReference>
<dbReference type="Pfam" id="PF00172">
    <property type="entry name" value="Zn_clus"/>
    <property type="match status" value="1"/>
</dbReference>
<evidence type="ECO:0000313" key="8">
    <source>
        <dbReference type="EMBL" id="CRG92565.1"/>
    </source>
</evidence>
<keyword evidence="3" id="KW-0238">DNA-binding</keyword>
<dbReference type="PANTHER" id="PTHR31668">
    <property type="entry name" value="GLUCOSE TRANSPORT TRANSCRIPTION REGULATOR RGT1-RELATED-RELATED"/>
    <property type="match status" value="1"/>
</dbReference>
<dbReference type="SMART" id="SM00066">
    <property type="entry name" value="GAL4"/>
    <property type="match status" value="1"/>
</dbReference>
<dbReference type="PROSITE" id="PS50048">
    <property type="entry name" value="ZN2_CY6_FUNGAL_2"/>
    <property type="match status" value="1"/>
</dbReference>
<dbReference type="GO" id="GO:0016829">
    <property type="term" value="F:lyase activity"/>
    <property type="evidence" value="ECO:0007669"/>
    <property type="project" value="InterPro"/>
</dbReference>
<dbReference type="Proteomes" id="UP000054383">
    <property type="component" value="Unassembled WGS sequence"/>
</dbReference>
<dbReference type="Pfam" id="PF04082">
    <property type="entry name" value="Fungal_trans"/>
    <property type="match status" value="1"/>
</dbReference>
<dbReference type="GO" id="GO:0000981">
    <property type="term" value="F:DNA-binding transcription factor activity, RNA polymerase II-specific"/>
    <property type="evidence" value="ECO:0007669"/>
    <property type="project" value="InterPro"/>
</dbReference>
<dbReference type="SUPFAM" id="SSF51569">
    <property type="entry name" value="Aldolase"/>
    <property type="match status" value="1"/>
</dbReference>
<dbReference type="AlphaFoldDB" id="A0A0U1MAI9"/>
<keyword evidence="4" id="KW-0804">Transcription</keyword>
<dbReference type="InterPro" id="IPR050797">
    <property type="entry name" value="Carb_Metab_Trans_Reg"/>
</dbReference>
<name>A0A0U1MAI9_TALIS</name>
<evidence type="ECO:0000256" key="2">
    <source>
        <dbReference type="ARBA" id="ARBA00023015"/>
    </source>
</evidence>
<dbReference type="InterPro" id="IPR001138">
    <property type="entry name" value="Zn2Cys6_DnaBD"/>
</dbReference>
<dbReference type="EMBL" id="CVMT01000013">
    <property type="protein sequence ID" value="CRG92565.1"/>
    <property type="molecule type" value="Genomic_DNA"/>
</dbReference>
<dbReference type="GO" id="GO:0008270">
    <property type="term" value="F:zinc ion binding"/>
    <property type="evidence" value="ECO:0007669"/>
    <property type="project" value="InterPro"/>
</dbReference>
<dbReference type="Pfam" id="PF00701">
    <property type="entry name" value="DHDPS"/>
    <property type="match status" value="1"/>
</dbReference>
<evidence type="ECO:0000259" key="7">
    <source>
        <dbReference type="PROSITE" id="PS50048"/>
    </source>
</evidence>
<dbReference type="GO" id="GO:0006351">
    <property type="term" value="P:DNA-templated transcription"/>
    <property type="evidence" value="ECO:0007669"/>
    <property type="project" value="InterPro"/>
</dbReference>
<organism evidence="8 9">
    <name type="scientific">Talaromyces islandicus</name>
    <name type="common">Penicillium islandicum</name>
    <dbReference type="NCBI Taxonomy" id="28573"/>
    <lineage>
        <taxon>Eukaryota</taxon>
        <taxon>Fungi</taxon>
        <taxon>Dikarya</taxon>
        <taxon>Ascomycota</taxon>
        <taxon>Pezizomycotina</taxon>
        <taxon>Eurotiomycetes</taxon>
        <taxon>Eurotiomycetidae</taxon>
        <taxon>Eurotiales</taxon>
        <taxon>Trichocomaceae</taxon>
        <taxon>Talaromyces</taxon>
        <taxon>Talaromyces sect. Islandici</taxon>
    </lineage>
</organism>
<gene>
    <name evidence="8" type="ORF">PISL3812_09627</name>
</gene>
<dbReference type="GO" id="GO:0001080">
    <property type="term" value="P:nitrogen catabolite activation of transcription from RNA polymerase II promoter"/>
    <property type="evidence" value="ECO:0007669"/>
    <property type="project" value="TreeGrafter"/>
</dbReference>
<dbReference type="GO" id="GO:0003677">
    <property type="term" value="F:DNA binding"/>
    <property type="evidence" value="ECO:0007669"/>
    <property type="project" value="UniProtKB-KW"/>
</dbReference>
<dbReference type="PROSITE" id="PS00463">
    <property type="entry name" value="ZN2_CY6_FUNGAL_1"/>
    <property type="match status" value="1"/>
</dbReference>
<keyword evidence="1" id="KW-0479">Metal-binding</keyword>
<evidence type="ECO:0000256" key="3">
    <source>
        <dbReference type="ARBA" id="ARBA00023125"/>
    </source>
</evidence>
<accession>A0A0U1MAI9</accession>
<evidence type="ECO:0000256" key="6">
    <source>
        <dbReference type="SAM" id="MobiDB-lite"/>
    </source>
</evidence>
<proteinExistence type="predicted"/>
<dbReference type="PRINTS" id="PR00146">
    <property type="entry name" value="DHPICSNTHASE"/>
</dbReference>
<evidence type="ECO:0000256" key="4">
    <source>
        <dbReference type="ARBA" id="ARBA00023163"/>
    </source>
</evidence>
<keyword evidence="5" id="KW-0539">Nucleus</keyword>
<dbReference type="OrthoDB" id="3034343at2759"/>